<keyword evidence="2" id="KW-0238">DNA-binding</keyword>
<keyword evidence="6" id="KW-1185">Reference proteome</keyword>
<evidence type="ECO:0000256" key="1">
    <source>
        <dbReference type="ARBA" id="ARBA00023015"/>
    </source>
</evidence>
<gene>
    <name evidence="5" type="ORF">QE375_000693</name>
</gene>
<protein>
    <submittedName>
        <fullName evidence="5">ATP/maltotriose-dependent transcriptional regulator MalT</fullName>
    </submittedName>
</protein>
<organism evidence="5 6">
    <name type="scientific">Microbacterium foliorum</name>
    <dbReference type="NCBI Taxonomy" id="104336"/>
    <lineage>
        <taxon>Bacteria</taxon>
        <taxon>Bacillati</taxon>
        <taxon>Actinomycetota</taxon>
        <taxon>Actinomycetes</taxon>
        <taxon>Micrococcales</taxon>
        <taxon>Microbacteriaceae</taxon>
        <taxon>Microbacterium</taxon>
    </lineage>
</organism>
<dbReference type="PANTHER" id="PTHR44688:SF16">
    <property type="entry name" value="DNA-BINDING TRANSCRIPTIONAL ACTIVATOR DEVR_DOSR"/>
    <property type="match status" value="1"/>
</dbReference>
<dbReference type="InterPro" id="IPR016032">
    <property type="entry name" value="Sig_transdc_resp-reg_C-effctor"/>
</dbReference>
<keyword evidence="3" id="KW-0804">Transcription</keyword>
<dbReference type="InterPro" id="IPR011990">
    <property type="entry name" value="TPR-like_helical_dom_sf"/>
</dbReference>
<dbReference type="PRINTS" id="PR00038">
    <property type="entry name" value="HTHLUXR"/>
</dbReference>
<dbReference type="Gene3D" id="1.25.40.10">
    <property type="entry name" value="Tetratricopeptide repeat domain"/>
    <property type="match status" value="1"/>
</dbReference>
<dbReference type="Gene3D" id="1.10.10.10">
    <property type="entry name" value="Winged helix-like DNA-binding domain superfamily/Winged helix DNA-binding domain"/>
    <property type="match status" value="1"/>
</dbReference>
<dbReference type="SUPFAM" id="SSF48452">
    <property type="entry name" value="TPR-like"/>
    <property type="match status" value="1"/>
</dbReference>
<dbReference type="PROSITE" id="PS50043">
    <property type="entry name" value="HTH_LUXR_2"/>
    <property type="match status" value="1"/>
</dbReference>
<comment type="caution">
    <text evidence="5">The sequence shown here is derived from an EMBL/GenBank/DDBJ whole genome shotgun (WGS) entry which is preliminary data.</text>
</comment>
<dbReference type="InterPro" id="IPR036388">
    <property type="entry name" value="WH-like_DNA-bd_sf"/>
</dbReference>
<evidence type="ECO:0000256" key="3">
    <source>
        <dbReference type="ARBA" id="ARBA00023163"/>
    </source>
</evidence>
<evidence type="ECO:0000313" key="6">
    <source>
        <dbReference type="Proteomes" id="UP001249291"/>
    </source>
</evidence>
<keyword evidence="1" id="KW-0805">Transcription regulation</keyword>
<dbReference type="PROSITE" id="PS00622">
    <property type="entry name" value="HTH_LUXR_1"/>
    <property type="match status" value="1"/>
</dbReference>
<dbReference type="SMART" id="SM00421">
    <property type="entry name" value="HTH_LUXR"/>
    <property type="match status" value="1"/>
</dbReference>
<dbReference type="CDD" id="cd06170">
    <property type="entry name" value="LuxR_C_like"/>
    <property type="match status" value="1"/>
</dbReference>
<dbReference type="Proteomes" id="UP001249291">
    <property type="component" value="Unassembled WGS sequence"/>
</dbReference>
<dbReference type="InterPro" id="IPR000792">
    <property type="entry name" value="Tscrpt_reg_LuxR_C"/>
</dbReference>
<accession>A0ABU1HP51</accession>
<dbReference type="SUPFAM" id="SSF46894">
    <property type="entry name" value="C-terminal effector domain of the bipartite response regulators"/>
    <property type="match status" value="1"/>
</dbReference>
<feature type="domain" description="HTH luxR-type" evidence="4">
    <location>
        <begin position="377"/>
        <end position="443"/>
    </location>
</feature>
<dbReference type="PANTHER" id="PTHR44688">
    <property type="entry name" value="DNA-BINDING TRANSCRIPTIONAL ACTIVATOR DEVR_DOSR"/>
    <property type="match status" value="1"/>
</dbReference>
<dbReference type="Pfam" id="PF00196">
    <property type="entry name" value="GerE"/>
    <property type="match status" value="1"/>
</dbReference>
<reference evidence="5 6" key="1">
    <citation type="submission" date="2023-08" db="EMBL/GenBank/DDBJ databases">
        <title>Functional and genomic diversity of the sorghum phyllosphere microbiome.</title>
        <authorList>
            <person name="Shade A."/>
        </authorList>
    </citation>
    <scope>NUCLEOTIDE SEQUENCE [LARGE SCALE GENOMIC DNA]</scope>
    <source>
        <strain evidence="5 6">SORGH_AS_0445</strain>
    </source>
</reference>
<evidence type="ECO:0000313" key="5">
    <source>
        <dbReference type="EMBL" id="MDR6141139.1"/>
    </source>
</evidence>
<evidence type="ECO:0000259" key="4">
    <source>
        <dbReference type="PROSITE" id="PS50043"/>
    </source>
</evidence>
<proteinExistence type="predicted"/>
<dbReference type="EMBL" id="JAVIZQ010000001">
    <property type="protein sequence ID" value="MDR6141139.1"/>
    <property type="molecule type" value="Genomic_DNA"/>
</dbReference>
<name>A0ABU1HP51_9MICO</name>
<dbReference type="RefSeq" id="WP_309687623.1">
    <property type="nucleotide sequence ID" value="NZ_JAVIZQ010000001.1"/>
</dbReference>
<evidence type="ECO:0000256" key="2">
    <source>
        <dbReference type="ARBA" id="ARBA00023125"/>
    </source>
</evidence>
<sequence length="446" mass="48654">MSPATAVQLLAVRALNYANKADAAGLRDSLHRARQEADRGRDTLAVATLDATESVLLFNENQFEAALRMQQKAVESMGASGTPVALWLPEGLWMSFMLNSLGWCEEALRAVETGLGTARHAKHAIAEAYWMMVRARVLYDMGRLDEAREQAETVLELSEILHLGDFANATAGVVLHRIAIDSGDVELRGSAQPLVEALANGVSLTRTGRWSLALDALDRRELDAAYAYASLARESLRDPIPSMTSPANFEDDVYLAYICKQVGDARTVAEIERIASGRAAGNPGNALVRAVASAVRGIRDSDFEAVMAAVTAMKDVPRPLMVARLLELAGSLAPTDQVASDTLRLSLRGYEEAGAARDATRVLRSLRDRGVRTRIKAIDDVPMGLSKREYQVAERMASGMTTQQIADDLLVSPHTVVTHIRHIFTKWGVNTRREAAKHFREASVPR</sequence>